<accession>A0A841JW73</accession>
<comment type="caution">
    <text evidence="1">The sequence shown here is derived from an EMBL/GenBank/DDBJ whole genome shotgun (WGS) entry which is preliminary data.</text>
</comment>
<dbReference type="AlphaFoldDB" id="A0A841JW73"/>
<proteinExistence type="predicted"/>
<dbReference type="EMBL" id="JACHEK010000007">
    <property type="protein sequence ID" value="MBB6145632.1"/>
    <property type="molecule type" value="Genomic_DNA"/>
</dbReference>
<gene>
    <name evidence="1" type="ORF">HNQ77_003593</name>
</gene>
<organism evidence="1 2">
    <name type="scientific">Silvibacterium bohemicum</name>
    <dbReference type="NCBI Taxonomy" id="1577686"/>
    <lineage>
        <taxon>Bacteria</taxon>
        <taxon>Pseudomonadati</taxon>
        <taxon>Acidobacteriota</taxon>
        <taxon>Terriglobia</taxon>
        <taxon>Terriglobales</taxon>
        <taxon>Acidobacteriaceae</taxon>
        <taxon>Silvibacterium</taxon>
    </lineage>
</organism>
<dbReference type="RefSeq" id="WP_050060678.1">
    <property type="nucleotide sequence ID" value="NZ_JACHEK010000007.1"/>
</dbReference>
<dbReference type="Pfam" id="PF03966">
    <property type="entry name" value="Trm112p"/>
    <property type="match status" value="1"/>
</dbReference>
<dbReference type="Proteomes" id="UP000538666">
    <property type="component" value="Unassembled WGS sequence"/>
</dbReference>
<dbReference type="Gene3D" id="2.20.25.10">
    <property type="match status" value="1"/>
</dbReference>
<dbReference type="InterPro" id="IPR005651">
    <property type="entry name" value="Trm112-like"/>
</dbReference>
<dbReference type="SUPFAM" id="SSF158997">
    <property type="entry name" value="Trm112p-like"/>
    <property type="match status" value="1"/>
</dbReference>
<keyword evidence="2" id="KW-1185">Reference proteome</keyword>
<protein>
    <submittedName>
        <fullName evidence="1">Uncharacterized protein YbaR (Trm112 family)</fullName>
    </submittedName>
</protein>
<sequence length="70" mass="7723">MQSLQRIREVLELIVCPVCHARLSLPRASLEGGTSIVDETPLVECTGCGRRYPIEDGIPVLLEARSSMQE</sequence>
<reference evidence="1 2" key="1">
    <citation type="submission" date="2020-08" db="EMBL/GenBank/DDBJ databases">
        <title>Genomic Encyclopedia of Type Strains, Phase IV (KMG-IV): sequencing the most valuable type-strain genomes for metagenomic binning, comparative biology and taxonomic classification.</title>
        <authorList>
            <person name="Goeker M."/>
        </authorList>
    </citation>
    <scope>NUCLEOTIDE SEQUENCE [LARGE SCALE GENOMIC DNA]</scope>
    <source>
        <strain evidence="1 2">DSM 103733</strain>
    </source>
</reference>
<evidence type="ECO:0000313" key="2">
    <source>
        <dbReference type="Proteomes" id="UP000538666"/>
    </source>
</evidence>
<dbReference type="OrthoDB" id="9812205at2"/>
<name>A0A841JW73_9BACT</name>
<evidence type="ECO:0000313" key="1">
    <source>
        <dbReference type="EMBL" id="MBB6145632.1"/>
    </source>
</evidence>